<evidence type="ECO:0000256" key="4">
    <source>
        <dbReference type="ARBA" id="ARBA00022989"/>
    </source>
</evidence>
<dbReference type="Pfam" id="PF01478">
    <property type="entry name" value="Peptidase_A24"/>
    <property type="match status" value="1"/>
</dbReference>
<evidence type="ECO:0000256" key="2">
    <source>
        <dbReference type="ARBA" id="ARBA00022475"/>
    </source>
</evidence>
<dbReference type="EMBL" id="SNZR01000011">
    <property type="protein sequence ID" value="TDR94693.1"/>
    <property type="molecule type" value="Genomic_DNA"/>
</dbReference>
<evidence type="ECO:0000256" key="6">
    <source>
        <dbReference type="SAM" id="Phobius"/>
    </source>
</evidence>
<evidence type="ECO:0000256" key="3">
    <source>
        <dbReference type="ARBA" id="ARBA00022692"/>
    </source>
</evidence>
<dbReference type="RefSeq" id="WP_133769561.1">
    <property type="nucleotide sequence ID" value="NZ_SNZR01000011.1"/>
</dbReference>
<feature type="domain" description="Prepilin type IV endopeptidase peptidase" evidence="7">
    <location>
        <begin position="9"/>
        <end position="112"/>
    </location>
</feature>
<organism evidence="8 9">
    <name type="scientific">Enterovirga rhinocerotis</name>
    <dbReference type="NCBI Taxonomy" id="1339210"/>
    <lineage>
        <taxon>Bacteria</taxon>
        <taxon>Pseudomonadati</taxon>
        <taxon>Pseudomonadota</taxon>
        <taxon>Alphaproteobacteria</taxon>
        <taxon>Hyphomicrobiales</taxon>
        <taxon>Methylobacteriaceae</taxon>
        <taxon>Enterovirga</taxon>
    </lineage>
</organism>
<dbReference type="GO" id="GO:0005886">
    <property type="term" value="C:plasma membrane"/>
    <property type="evidence" value="ECO:0007669"/>
    <property type="project" value="UniProtKB-SubCell"/>
</dbReference>
<feature type="transmembrane region" description="Helical" evidence="6">
    <location>
        <begin position="88"/>
        <end position="117"/>
    </location>
</feature>
<protein>
    <submittedName>
        <fullName evidence="8">Prepilin peptidase CpaA</fullName>
    </submittedName>
</protein>
<dbReference type="GO" id="GO:0004190">
    <property type="term" value="F:aspartic-type endopeptidase activity"/>
    <property type="evidence" value="ECO:0007669"/>
    <property type="project" value="InterPro"/>
</dbReference>
<feature type="transmembrane region" description="Helical" evidence="6">
    <location>
        <begin position="54"/>
        <end position="76"/>
    </location>
</feature>
<feature type="transmembrane region" description="Helical" evidence="6">
    <location>
        <begin position="27"/>
        <end position="47"/>
    </location>
</feature>
<dbReference type="AlphaFoldDB" id="A0A4R7C8U7"/>
<dbReference type="PANTHER" id="PTHR36506">
    <property type="entry name" value="PREFLAGELLIN PEPTIDASE"/>
    <property type="match status" value="1"/>
</dbReference>
<evidence type="ECO:0000256" key="5">
    <source>
        <dbReference type="ARBA" id="ARBA00023136"/>
    </source>
</evidence>
<keyword evidence="5 6" id="KW-0472">Membrane</keyword>
<dbReference type="OrthoDB" id="5329005at2"/>
<proteinExistence type="predicted"/>
<dbReference type="InterPro" id="IPR052218">
    <property type="entry name" value="Preflagellin_Peptidase"/>
</dbReference>
<keyword evidence="3 6" id="KW-0812">Transmembrane</keyword>
<comment type="subcellular location">
    <subcellularLocation>
        <location evidence="1">Cell membrane</location>
        <topology evidence="1">Multi-pass membrane protein</topology>
    </subcellularLocation>
</comment>
<sequence>MTEALILVFFPLLMAYAASSDLFTMTIPNRLALLLVGAFPVMAWLAGLSLEATLLHLAAGVLVLAITFGMFAAGWIGGGDAKLAAASALWLGFGVLFEYLLIAAVAGGFLTLALLAIRRVPLPGFASRWPWLLHLHDQKTGVPYGIALAGAALAVYPSSEIWLSALSG</sequence>
<gene>
    <name evidence="8" type="ORF">EV668_1981</name>
</gene>
<dbReference type="PANTHER" id="PTHR36506:SF1">
    <property type="entry name" value="PREFLAGELLIN PEPTIDASE"/>
    <property type="match status" value="1"/>
</dbReference>
<dbReference type="Gene3D" id="1.20.120.1220">
    <property type="match status" value="1"/>
</dbReference>
<accession>A0A4R7C8U7</accession>
<keyword evidence="9" id="KW-1185">Reference proteome</keyword>
<evidence type="ECO:0000256" key="1">
    <source>
        <dbReference type="ARBA" id="ARBA00004651"/>
    </source>
</evidence>
<evidence type="ECO:0000259" key="7">
    <source>
        <dbReference type="Pfam" id="PF01478"/>
    </source>
</evidence>
<keyword evidence="2" id="KW-1003">Cell membrane</keyword>
<comment type="caution">
    <text evidence="8">The sequence shown here is derived from an EMBL/GenBank/DDBJ whole genome shotgun (WGS) entry which is preliminary data.</text>
</comment>
<dbReference type="InterPro" id="IPR000045">
    <property type="entry name" value="Prepilin_IV_endopep_pep"/>
</dbReference>
<name>A0A4R7C8U7_9HYPH</name>
<evidence type="ECO:0000313" key="9">
    <source>
        <dbReference type="Proteomes" id="UP000295122"/>
    </source>
</evidence>
<evidence type="ECO:0000313" key="8">
    <source>
        <dbReference type="EMBL" id="TDR94693.1"/>
    </source>
</evidence>
<reference evidence="8 9" key="1">
    <citation type="submission" date="2019-03" db="EMBL/GenBank/DDBJ databases">
        <title>Genomic Encyclopedia of Type Strains, Phase IV (KMG-IV): sequencing the most valuable type-strain genomes for metagenomic binning, comparative biology and taxonomic classification.</title>
        <authorList>
            <person name="Goeker M."/>
        </authorList>
    </citation>
    <scope>NUCLEOTIDE SEQUENCE [LARGE SCALE GENOMIC DNA]</scope>
    <source>
        <strain evidence="8 9">DSM 25903</strain>
    </source>
</reference>
<keyword evidence="4 6" id="KW-1133">Transmembrane helix</keyword>
<dbReference type="Proteomes" id="UP000295122">
    <property type="component" value="Unassembled WGS sequence"/>
</dbReference>